<evidence type="ECO:0000256" key="9">
    <source>
        <dbReference type="ARBA" id="ARBA00023136"/>
    </source>
</evidence>
<dbReference type="GO" id="GO:0005319">
    <property type="term" value="F:lipid transporter activity"/>
    <property type="evidence" value="ECO:0007669"/>
    <property type="project" value="TreeGrafter"/>
</dbReference>
<dbReference type="FunFam" id="3.40.50.300:FF:000335">
    <property type="entry name" value="ATP binding cassette subfamily A member 5"/>
    <property type="match status" value="1"/>
</dbReference>
<evidence type="ECO:0000256" key="10">
    <source>
        <dbReference type="SAM" id="MobiDB-lite"/>
    </source>
</evidence>
<dbReference type="Proteomes" id="UP000070501">
    <property type="component" value="Unassembled WGS sequence"/>
</dbReference>
<dbReference type="Gene3D" id="3.40.50.300">
    <property type="entry name" value="P-loop containing nucleotide triphosphate hydrolases"/>
    <property type="match status" value="2"/>
</dbReference>
<feature type="transmembrane region" description="Helical" evidence="11">
    <location>
        <begin position="1074"/>
        <end position="1095"/>
    </location>
</feature>
<feature type="domain" description="ABC transporter" evidence="12">
    <location>
        <begin position="1195"/>
        <end position="1425"/>
    </location>
</feature>
<evidence type="ECO:0000313" key="14">
    <source>
        <dbReference type="Proteomes" id="UP000070501"/>
    </source>
</evidence>
<dbReference type="EMBL" id="KQ964246">
    <property type="protein sequence ID" value="KXJ96082.1"/>
    <property type="molecule type" value="Genomic_DNA"/>
</dbReference>
<comment type="similarity">
    <text evidence="2">Belongs to the ABC transporter superfamily. ABCA family.</text>
</comment>
<dbReference type="InterPro" id="IPR027417">
    <property type="entry name" value="P-loop_NTPase"/>
</dbReference>
<feature type="transmembrane region" description="Helical" evidence="11">
    <location>
        <begin position="934"/>
        <end position="954"/>
    </location>
</feature>
<gene>
    <name evidence="13" type="ORF">Micbo1qcDRAFT_217882</name>
</gene>
<keyword evidence="8 11" id="KW-1133">Transmembrane helix</keyword>
<feature type="transmembrane region" description="Helical" evidence="11">
    <location>
        <begin position="396"/>
        <end position="416"/>
    </location>
</feature>
<name>A0A136JG09_9PEZI</name>
<dbReference type="SUPFAM" id="SSF52540">
    <property type="entry name" value="P-loop containing nucleoside triphosphate hydrolases"/>
    <property type="match status" value="2"/>
</dbReference>
<dbReference type="InterPro" id="IPR013525">
    <property type="entry name" value="ABC2_TM"/>
</dbReference>
<feature type="transmembrane region" description="Helical" evidence="11">
    <location>
        <begin position="21"/>
        <end position="48"/>
    </location>
</feature>
<dbReference type="InterPro" id="IPR017871">
    <property type="entry name" value="ABC_transporter-like_CS"/>
</dbReference>
<keyword evidence="6" id="KW-0547">Nucleotide-binding</keyword>
<dbReference type="Pfam" id="PF00005">
    <property type="entry name" value="ABC_tran"/>
    <property type="match status" value="2"/>
</dbReference>
<protein>
    <recommendedName>
        <fullName evidence="12">ABC transporter domain-containing protein</fullName>
    </recommendedName>
</protein>
<dbReference type="STRING" id="196109.A0A136JG09"/>
<evidence type="ECO:0000256" key="2">
    <source>
        <dbReference type="ARBA" id="ARBA00008869"/>
    </source>
</evidence>
<dbReference type="PROSITE" id="PS00211">
    <property type="entry name" value="ABC_TRANSPORTER_1"/>
    <property type="match status" value="2"/>
</dbReference>
<feature type="transmembrane region" description="Helical" evidence="11">
    <location>
        <begin position="1038"/>
        <end position="1062"/>
    </location>
</feature>
<dbReference type="SMART" id="SM00382">
    <property type="entry name" value="AAA"/>
    <property type="match status" value="2"/>
</dbReference>
<dbReference type="PANTHER" id="PTHR19229:SF36">
    <property type="entry name" value="ATP-BINDING CASSETTE SUB-FAMILY A MEMBER 2"/>
    <property type="match status" value="1"/>
</dbReference>
<evidence type="ECO:0000256" key="8">
    <source>
        <dbReference type="ARBA" id="ARBA00022989"/>
    </source>
</evidence>
<evidence type="ECO:0000256" key="6">
    <source>
        <dbReference type="ARBA" id="ARBA00022741"/>
    </source>
</evidence>
<sequence length="1551" mass="171312">MANTTLLRSQLLALLRKNFMIIIARSWISTLIRAAILPIAFVVLLLFIPKFDAIPSKSNYHTGVNGIRSLRDAMGSKPLAIYKSPEIGPDIDHVLETITKPLEPSLIRYMKTKEDADTVCPVDYNGDSPCFAMVLFNDSPGSGRANASWDYTMRFDPSVKTWGVDITNNNNIYNAVRLPLLNAIENAMLNSTTNQQTEQAAKYARQYFLQLCLFILNFAFYVAIASGAHHISAIICRDRETGMSHLIDAMGGGAAWSRVLSNILFFDVLYLPLWVIMAGLFQGLLFQHVNFGLTLMWVVLSGLATISLSAFLASLFKKGSQVGGAMAEAMSKATIGMILGLAAVFPPMNFIFFLNFLLRSELAELYVVATQPLPVRESRGPWDEVESLWYNEIGPFVFLIFLTVHIFVFPYLAWLVESKVHGNNRVRRSFNTTPEGEASHIAVQTSGLVKHYPPGFWRKVFCCGRGKTVKARQIMCLLGPNGSGKTTTLEMLAGYRAPTAGSIEFNTAPSSIGICPQKNTMWDGLTVREHLTIWNILKGSADDAGRIDKLMETCDLALKKDSLAGSLSGGMKRKLQLACMLVGGSSICLLDEVTSGLDPISRRVIWNAILQERSRRTMIITTHFLDESEMKCQGTPAELKSQYGSDVSHVDAVVEEKNDRYVITTPDSSSASELLASLSSGNDDSQMFITGPTIEDVFLKVAEEPHTLVGESIETISNSESTGTVANTAPAKRTPKAMSVMKLYPRQLLAFLIKRVLVLRSYWWAYILVLFLPIIITWGVRDFILDPKTKAKFDPPTCESQLTRAPGYDYMVRTWSMSYMALGPSSVNKTTAGILEAANDGPLYSSSGWWNQGIEYGPFVYNDRQGLTDFVLGHPNNVTDGAIWLGEKPLVMMPDRGDGFEMLHLANMVRSNTTIKVRSGTLAGWRPSSAGMSFIYITVISLAMFLYPCFFSLYPTYERKSQVRALQFSNGVRPLPLWLAYLIFDFTFVIIIAAACTALMSMAANWFSIGHIFLVLVLYGIVAIEIVYLITLISRSEVAAFSLSFLFMGITYVVSVITMVLVDNQKNQASSDGIAFGLGLIFPVMNLFRAFAVGLNTYTIRCRGNVEITNPSSIHAYGGPIMLLIIQIVAYGCFLLWVEGSTFAWLASMRKSAVHAISVHAANKDDEKEAGKRQSGRPDVDAETRRVETSESDLLRLLHVTKQFGSGAKANVAVDNVSIGLREGEILALLGPNGAGKTTAINCIRGDLNPTGGQILLEGVDTHKNIRLAQQRLGVCPQFDALDLLTVRQHLRFYARCKGVEDIEREINQVMTQVGLTVHADKLGSKLSGGNKRKLSLAIALLGDPPVLLLDEPSSAMDAASKRVLWKVLQAVAPGRSILMTTHSMEEADALATRAAIVAKRMLAVGSTQELRKAHSNEYHVHLILKTAPLSSTDEMAEVARWVEQTFPNIHFEGENLGGQVRFIVPADSKVPQTVAGQPQDSEQPVHQHKSFVRYMIDTLEARKEQLGIDCYTIGAATMESVFLSVVKESDAWEEEEEKKRPWWKMFGKTI</sequence>
<feature type="transmembrane region" description="Helical" evidence="11">
    <location>
        <begin position="295"/>
        <end position="316"/>
    </location>
</feature>
<reference evidence="14" key="1">
    <citation type="submission" date="2016-02" db="EMBL/GenBank/DDBJ databases">
        <title>Draft genome sequence of Microdochium bolleyi, a fungal endophyte of beachgrass.</title>
        <authorList>
            <consortium name="DOE Joint Genome Institute"/>
            <person name="David A.S."/>
            <person name="May G."/>
            <person name="Haridas S."/>
            <person name="Lim J."/>
            <person name="Wang M."/>
            <person name="Labutti K."/>
            <person name="Lipzen A."/>
            <person name="Barry K."/>
            <person name="Grigoriev I.V."/>
        </authorList>
    </citation>
    <scope>NUCLEOTIDE SEQUENCE [LARGE SCALE GENOMIC DNA]</scope>
    <source>
        <strain evidence="14">J235TASD1</strain>
    </source>
</reference>
<keyword evidence="14" id="KW-1185">Reference proteome</keyword>
<dbReference type="Pfam" id="PF12698">
    <property type="entry name" value="ABC2_membrane_3"/>
    <property type="match status" value="2"/>
</dbReference>
<evidence type="ECO:0000256" key="4">
    <source>
        <dbReference type="ARBA" id="ARBA00022692"/>
    </source>
</evidence>
<organism evidence="13 14">
    <name type="scientific">Microdochium bolleyi</name>
    <dbReference type="NCBI Taxonomy" id="196109"/>
    <lineage>
        <taxon>Eukaryota</taxon>
        <taxon>Fungi</taxon>
        <taxon>Dikarya</taxon>
        <taxon>Ascomycota</taxon>
        <taxon>Pezizomycotina</taxon>
        <taxon>Sordariomycetes</taxon>
        <taxon>Xylariomycetidae</taxon>
        <taxon>Xylariales</taxon>
        <taxon>Microdochiaceae</taxon>
        <taxon>Microdochium</taxon>
    </lineage>
</organism>
<feature type="transmembrane region" description="Helical" evidence="11">
    <location>
        <begin position="1006"/>
        <end position="1031"/>
    </location>
</feature>
<feature type="transmembrane region" description="Helical" evidence="11">
    <location>
        <begin position="762"/>
        <end position="780"/>
    </location>
</feature>
<keyword evidence="9 11" id="KW-0472">Membrane</keyword>
<feature type="transmembrane region" description="Helical" evidence="11">
    <location>
        <begin position="1116"/>
        <end position="1138"/>
    </location>
</feature>
<dbReference type="InterPro" id="IPR003439">
    <property type="entry name" value="ABC_transporter-like_ATP-bd"/>
</dbReference>
<dbReference type="InterPro" id="IPR026082">
    <property type="entry name" value="ABCA"/>
</dbReference>
<feature type="region of interest" description="Disordered" evidence="10">
    <location>
        <begin position="1165"/>
        <end position="1187"/>
    </location>
</feature>
<accession>A0A136JG09</accession>
<dbReference type="PANTHER" id="PTHR19229">
    <property type="entry name" value="ATP-BINDING CASSETTE TRANSPORTER SUBFAMILY A ABCA"/>
    <property type="match status" value="1"/>
</dbReference>
<keyword evidence="4 11" id="KW-0812">Transmembrane</keyword>
<keyword evidence="7" id="KW-0067">ATP-binding</keyword>
<evidence type="ECO:0000259" key="12">
    <source>
        <dbReference type="PROSITE" id="PS50893"/>
    </source>
</evidence>
<feature type="transmembrane region" description="Helical" evidence="11">
    <location>
        <begin position="337"/>
        <end position="358"/>
    </location>
</feature>
<feature type="transmembrane region" description="Helical" evidence="11">
    <location>
        <begin position="207"/>
        <end position="228"/>
    </location>
</feature>
<keyword evidence="3" id="KW-0813">Transport</keyword>
<evidence type="ECO:0000256" key="3">
    <source>
        <dbReference type="ARBA" id="ARBA00022448"/>
    </source>
</evidence>
<evidence type="ECO:0000256" key="1">
    <source>
        <dbReference type="ARBA" id="ARBA00004141"/>
    </source>
</evidence>
<feature type="domain" description="ABC transporter" evidence="12">
    <location>
        <begin position="443"/>
        <end position="652"/>
    </location>
</feature>
<evidence type="ECO:0000256" key="7">
    <source>
        <dbReference type="ARBA" id="ARBA00022840"/>
    </source>
</evidence>
<dbReference type="GO" id="GO:0005524">
    <property type="term" value="F:ATP binding"/>
    <property type="evidence" value="ECO:0007669"/>
    <property type="project" value="UniProtKB-KW"/>
</dbReference>
<evidence type="ECO:0000313" key="13">
    <source>
        <dbReference type="EMBL" id="KXJ96082.1"/>
    </source>
</evidence>
<keyword evidence="5" id="KW-0677">Repeat</keyword>
<proteinExistence type="inferred from homology"/>
<dbReference type="PROSITE" id="PS50893">
    <property type="entry name" value="ABC_TRANSPORTER_2"/>
    <property type="match status" value="2"/>
</dbReference>
<dbReference type="OrthoDB" id="8061355at2759"/>
<evidence type="ECO:0000256" key="11">
    <source>
        <dbReference type="SAM" id="Phobius"/>
    </source>
</evidence>
<dbReference type="InterPro" id="IPR003593">
    <property type="entry name" value="AAA+_ATPase"/>
</dbReference>
<feature type="transmembrane region" description="Helical" evidence="11">
    <location>
        <begin position="975"/>
        <end position="1000"/>
    </location>
</feature>
<dbReference type="GO" id="GO:0016020">
    <property type="term" value="C:membrane"/>
    <property type="evidence" value="ECO:0007669"/>
    <property type="project" value="UniProtKB-SubCell"/>
</dbReference>
<dbReference type="GO" id="GO:0140359">
    <property type="term" value="F:ABC-type transporter activity"/>
    <property type="evidence" value="ECO:0007669"/>
    <property type="project" value="InterPro"/>
</dbReference>
<evidence type="ECO:0000256" key="5">
    <source>
        <dbReference type="ARBA" id="ARBA00022737"/>
    </source>
</evidence>
<dbReference type="GO" id="GO:0016887">
    <property type="term" value="F:ATP hydrolysis activity"/>
    <property type="evidence" value="ECO:0007669"/>
    <property type="project" value="InterPro"/>
</dbReference>
<dbReference type="CDD" id="cd03263">
    <property type="entry name" value="ABC_subfamily_A"/>
    <property type="match status" value="2"/>
</dbReference>
<dbReference type="InParanoid" id="A0A136JG09"/>
<comment type="subcellular location">
    <subcellularLocation>
        <location evidence="1">Membrane</location>
        <topology evidence="1">Multi-pass membrane protein</topology>
    </subcellularLocation>
</comment>